<reference evidence="1" key="1">
    <citation type="submission" date="2019-05" db="EMBL/GenBank/DDBJ databases">
        <title>The de novo reference genome and transcriptome assemblies of the wild tomato species Solanum chilense.</title>
        <authorList>
            <person name="Stam R."/>
            <person name="Nosenko T."/>
            <person name="Hoerger A.C."/>
            <person name="Stephan W."/>
            <person name="Seidel M.A."/>
            <person name="Kuhn J.M.M."/>
            <person name="Haberer G."/>
            <person name="Tellier A."/>
        </authorList>
    </citation>
    <scope>NUCLEOTIDE SEQUENCE</scope>
    <source>
        <tissue evidence="1">Mature leaves</tissue>
    </source>
</reference>
<dbReference type="EMBL" id="RXGB01003931">
    <property type="protein sequence ID" value="TMW90960.1"/>
    <property type="molecule type" value="Genomic_DNA"/>
</dbReference>
<evidence type="ECO:0008006" key="2">
    <source>
        <dbReference type="Google" id="ProtNLM"/>
    </source>
</evidence>
<protein>
    <recommendedName>
        <fullName evidence="2">F-box domain-containing protein</fullName>
    </recommendedName>
</protein>
<proteinExistence type="predicted"/>
<sequence length="93" mass="11300">MVSSRLNFIKSLPRELLIYIIERIASYTLQYLMRVKLRFLYEVANERLVYHKITLISFPREPRWKMNQQTISFLEMCIISENLEALYRKDVVI</sequence>
<gene>
    <name evidence="1" type="ORF">EJD97_014999</name>
</gene>
<accession>A0A6N2BAN7</accession>
<dbReference type="AlphaFoldDB" id="A0A6N2BAN7"/>
<comment type="caution">
    <text evidence="1">The sequence shown here is derived from an EMBL/GenBank/DDBJ whole genome shotgun (WGS) entry which is preliminary data.</text>
</comment>
<name>A0A6N2BAN7_SOLCI</name>
<evidence type="ECO:0000313" key="1">
    <source>
        <dbReference type="EMBL" id="TMW90960.1"/>
    </source>
</evidence>
<organism evidence="1">
    <name type="scientific">Solanum chilense</name>
    <name type="common">Tomato</name>
    <name type="synonym">Lycopersicon chilense</name>
    <dbReference type="NCBI Taxonomy" id="4083"/>
    <lineage>
        <taxon>Eukaryota</taxon>
        <taxon>Viridiplantae</taxon>
        <taxon>Streptophyta</taxon>
        <taxon>Embryophyta</taxon>
        <taxon>Tracheophyta</taxon>
        <taxon>Spermatophyta</taxon>
        <taxon>Magnoliopsida</taxon>
        <taxon>eudicotyledons</taxon>
        <taxon>Gunneridae</taxon>
        <taxon>Pentapetalae</taxon>
        <taxon>asterids</taxon>
        <taxon>lamiids</taxon>
        <taxon>Solanales</taxon>
        <taxon>Solanaceae</taxon>
        <taxon>Solanoideae</taxon>
        <taxon>Solaneae</taxon>
        <taxon>Solanum</taxon>
        <taxon>Solanum subgen. Lycopersicon</taxon>
    </lineage>
</organism>